<dbReference type="PANTHER" id="PTHR11803:SF39">
    <property type="entry name" value="2-IMINOBUTANOATE_2-IMINOPROPANOATE DEAMINASE"/>
    <property type="match status" value="1"/>
</dbReference>
<dbReference type="NCBIfam" id="TIGR00004">
    <property type="entry name" value="Rid family detoxifying hydrolase"/>
    <property type="match status" value="1"/>
</dbReference>
<dbReference type="GO" id="GO:0019239">
    <property type="term" value="F:deaminase activity"/>
    <property type="evidence" value="ECO:0007669"/>
    <property type="project" value="TreeGrafter"/>
</dbReference>
<dbReference type="OrthoDB" id="9803101at2"/>
<evidence type="ECO:0000313" key="2">
    <source>
        <dbReference type="EMBL" id="EED35372.1"/>
    </source>
</evidence>
<dbReference type="CDD" id="cd00448">
    <property type="entry name" value="YjgF_YER057c_UK114_family"/>
    <property type="match status" value="1"/>
</dbReference>
<evidence type="ECO:0000256" key="1">
    <source>
        <dbReference type="ARBA" id="ARBA00010552"/>
    </source>
</evidence>
<comment type="similarity">
    <text evidence="1">Belongs to the RutC family.</text>
</comment>
<dbReference type="EMBL" id="DS999411">
    <property type="protein sequence ID" value="EED35372.1"/>
    <property type="molecule type" value="Genomic_DNA"/>
</dbReference>
<dbReference type="Gene3D" id="3.30.1330.40">
    <property type="entry name" value="RutC-like"/>
    <property type="match status" value="1"/>
</dbReference>
<name>B8KUA7_9GAMM</name>
<protein>
    <submittedName>
        <fullName evidence="2">Endoribonuclease L-PSP, putative</fullName>
    </submittedName>
</protein>
<dbReference type="InterPro" id="IPR006056">
    <property type="entry name" value="RidA"/>
</dbReference>
<dbReference type="Proteomes" id="UP000004699">
    <property type="component" value="Unassembled WGS sequence"/>
</dbReference>
<dbReference type="STRING" id="565045.NOR51B_1317"/>
<dbReference type="HOGENOM" id="CLU_100715_7_1_6"/>
<dbReference type="Pfam" id="PF01042">
    <property type="entry name" value="Ribonuc_L-PSP"/>
    <property type="match status" value="1"/>
</dbReference>
<accession>B8KUA7</accession>
<organism evidence="2 3">
    <name type="scientific">Luminiphilus syltensis NOR5-1B</name>
    <dbReference type="NCBI Taxonomy" id="565045"/>
    <lineage>
        <taxon>Bacteria</taxon>
        <taxon>Pseudomonadati</taxon>
        <taxon>Pseudomonadota</taxon>
        <taxon>Gammaproteobacteria</taxon>
        <taxon>Cellvibrionales</taxon>
        <taxon>Halieaceae</taxon>
        <taxon>Luminiphilus</taxon>
    </lineage>
</organism>
<dbReference type="PROSITE" id="PS01094">
    <property type="entry name" value="UPF0076"/>
    <property type="match status" value="1"/>
</dbReference>
<dbReference type="InterPro" id="IPR006175">
    <property type="entry name" value="YjgF/YER057c/UK114"/>
</dbReference>
<dbReference type="RefSeq" id="WP_009020118.1">
    <property type="nucleotide sequence ID" value="NZ_DS999411.1"/>
</dbReference>
<dbReference type="PANTHER" id="PTHR11803">
    <property type="entry name" value="2-IMINOBUTANOATE/2-IMINOPROPANOATE DEAMINASE RIDA"/>
    <property type="match status" value="1"/>
</dbReference>
<proteinExistence type="inferred from homology"/>
<sequence length="127" mass="13080">MTNRAIIATNDAPAAIGPYSQAVKVGNTVWVSGQIPLDPVSMTLVEGGIEEQAHQAFKNLAAIAAAAGGSLNNAVKINISVVDLGDFATVNGIMSDYFDEPYPARACVQVAALPKSAAIEIEAILAL</sequence>
<dbReference type="InterPro" id="IPR019897">
    <property type="entry name" value="RidA_CS"/>
</dbReference>
<dbReference type="InterPro" id="IPR035959">
    <property type="entry name" value="RutC-like_sf"/>
</dbReference>
<dbReference type="SUPFAM" id="SSF55298">
    <property type="entry name" value="YjgF-like"/>
    <property type="match status" value="1"/>
</dbReference>
<reference evidence="3" key="1">
    <citation type="journal article" date="2013" name="BMC Microbiol.">
        <title>Taxonomy and evolution of bacteriochlorophyll a-containing members of the OM60/NOR5 clade of marine gammaproteobacteria: description of Luminiphilus syltensis gen. nov., sp. nov., reclassification of Haliea rubra as Pseudohaliea rubra gen. nov., comb. nov., and emendation of Chromatocurvus halotolerans.</title>
        <authorList>
            <person name="Spring S."/>
            <person name="Riedel T."/>
            <person name="Sproer C."/>
            <person name="Yan S."/>
            <person name="Harder J."/>
            <person name="Fuchs B.M."/>
        </authorList>
    </citation>
    <scope>NUCLEOTIDE SEQUENCE [LARGE SCALE GENOMIC DNA]</scope>
    <source>
        <strain evidence="3">NOR51-B</strain>
    </source>
</reference>
<dbReference type="FunFam" id="3.30.1330.40:FF:000001">
    <property type="entry name" value="L-PSP family endoribonuclease"/>
    <property type="match status" value="1"/>
</dbReference>
<gene>
    <name evidence="2" type="ORF">NOR51B_1317</name>
</gene>
<dbReference type="AlphaFoldDB" id="B8KUA7"/>
<keyword evidence="3" id="KW-1185">Reference proteome</keyword>
<dbReference type="GO" id="GO:0005829">
    <property type="term" value="C:cytosol"/>
    <property type="evidence" value="ECO:0007669"/>
    <property type="project" value="TreeGrafter"/>
</dbReference>
<evidence type="ECO:0000313" key="3">
    <source>
        <dbReference type="Proteomes" id="UP000004699"/>
    </source>
</evidence>
<dbReference type="eggNOG" id="COG0251">
    <property type="taxonomic scope" value="Bacteria"/>
</dbReference>